<gene>
    <name evidence="3" type="ORF">F0237_03320</name>
</gene>
<proteinExistence type="predicted"/>
<comment type="caution">
    <text evidence="3">The sequence shown here is derived from an EMBL/GenBank/DDBJ whole genome shotgun (WGS) entry which is preliminary data.</text>
</comment>
<dbReference type="Pfam" id="PF12706">
    <property type="entry name" value="Lactamase_B_2"/>
    <property type="match status" value="1"/>
</dbReference>
<evidence type="ECO:0000313" key="4">
    <source>
        <dbReference type="Proteomes" id="UP000572722"/>
    </source>
</evidence>
<dbReference type="Proteomes" id="UP000572722">
    <property type="component" value="Unassembled WGS sequence"/>
</dbReference>
<reference evidence="3 4" key="1">
    <citation type="submission" date="2019-08" db="EMBL/GenBank/DDBJ databases">
        <title>Draft genome sequencing and comparative genomics of hatchery-associated Vibrios.</title>
        <authorList>
            <person name="Kehlet-Delgado H."/>
            <person name="Mueller R.S."/>
        </authorList>
    </citation>
    <scope>NUCLEOTIDE SEQUENCE [LARGE SCALE GENOMIC DNA]</scope>
    <source>
        <strain evidence="3 4">01-65-5-1</strain>
    </source>
</reference>
<dbReference type="AlphaFoldDB" id="A0AAE5GNC3"/>
<evidence type="ECO:0000259" key="2">
    <source>
        <dbReference type="Pfam" id="PF12706"/>
    </source>
</evidence>
<sequence length="263" mass="28890">MKIHHLRSATFVIESGEHYILIDPMLGGKGSMPPFSVFRFKAAKNPTVDLPKNANALLSKVNQSLITHSQTFGFKPLQHGDHLDPAGEKFLIEQKVPVTTLSKDQAYLEKYGMTVANGLTPWQTTPFLGGSITAVPAQHGHGWIHKVMANGCGFFLQLPNEPSLYISGDTVLTPDVRKALSELKPDITVVATGQAQMDVGQPLLMSSDEVMEFIRLSPNKVIANHMEALNHCPIDRDTLKRSLEAEGLNDKVLIPQDGETLEF</sequence>
<dbReference type="InterPro" id="IPR050114">
    <property type="entry name" value="UPF0173_UPF0282_UlaG_hydrolase"/>
</dbReference>
<dbReference type="Gene3D" id="3.60.15.10">
    <property type="entry name" value="Ribonuclease Z/Hydroxyacylglutathione hydrolase-like"/>
    <property type="match status" value="1"/>
</dbReference>
<dbReference type="RefSeq" id="WP_171320409.1">
    <property type="nucleotide sequence ID" value="NZ_VTXO01000001.1"/>
</dbReference>
<name>A0AAE5GNC3_9VIBR</name>
<accession>A0AAE5GNC3</accession>
<dbReference type="InterPro" id="IPR036866">
    <property type="entry name" value="RibonucZ/Hydroxyglut_hydro"/>
</dbReference>
<dbReference type="PANTHER" id="PTHR43546">
    <property type="entry name" value="UPF0173 METAL-DEPENDENT HYDROLASE MJ1163-RELATED"/>
    <property type="match status" value="1"/>
</dbReference>
<evidence type="ECO:0000313" key="3">
    <source>
        <dbReference type="EMBL" id="NOI79682.1"/>
    </source>
</evidence>
<feature type="domain" description="Metallo-beta-lactamase" evidence="2">
    <location>
        <begin position="18"/>
        <end position="221"/>
    </location>
</feature>
<evidence type="ECO:0000256" key="1">
    <source>
        <dbReference type="ARBA" id="ARBA00022801"/>
    </source>
</evidence>
<dbReference type="GO" id="GO:0016787">
    <property type="term" value="F:hydrolase activity"/>
    <property type="evidence" value="ECO:0007669"/>
    <property type="project" value="UniProtKB-KW"/>
</dbReference>
<keyword evidence="1" id="KW-0378">Hydrolase</keyword>
<protein>
    <submittedName>
        <fullName evidence="3">MBL fold metallo-hydrolase</fullName>
    </submittedName>
</protein>
<dbReference type="PANTHER" id="PTHR43546:SF9">
    <property type="entry name" value="L-ASCORBATE-6-PHOSPHATE LACTONASE ULAG-RELATED"/>
    <property type="match status" value="1"/>
</dbReference>
<organism evidence="3 4">
    <name type="scientific">Vibrio tubiashii</name>
    <dbReference type="NCBI Taxonomy" id="29498"/>
    <lineage>
        <taxon>Bacteria</taxon>
        <taxon>Pseudomonadati</taxon>
        <taxon>Pseudomonadota</taxon>
        <taxon>Gammaproteobacteria</taxon>
        <taxon>Vibrionales</taxon>
        <taxon>Vibrionaceae</taxon>
        <taxon>Vibrio</taxon>
        <taxon>Vibrio oreintalis group</taxon>
    </lineage>
</organism>
<dbReference type="InterPro" id="IPR001279">
    <property type="entry name" value="Metallo-B-lactamas"/>
</dbReference>
<dbReference type="EMBL" id="VTXO01000001">
    <property type="protein sequence ID" value="NOI79682.1"/>
    <property type="molecule type" value="Genomic_DNA"/>
</dbReference>
<dbReference type="SUPFAM" id="SSF56281">
    <property type="entry name" value="Metallo-hydrolase/oxidoreductase"/>
    <property type="match status" value="1"/>
</dbReference>